<dbReference type="InterPro" id="IPR044992">
    <property type="entry name" value="ChyE-like"/>
</dbReference>
<dbReference type="GO" id="GO:0005829">
    <property type="term" value="C:cytosol"/>
    <property type="evidence" value="ECO:0007669"/>
    <property type="project" value="TreeGrafter"/>
</dbReference>
<keyword evidence="2" id="KW-0436">Ligase</keyword>
<dbReference type="OrthoDB" id="5196541at2"/>
<dbReference type="InterPro" id="IPR029062">
    <property type="entry name" value="Class_I_gatase-like"/>
</dbReference>
<dbReference type="AlphaFoldDB" id="A0A7Y9Z9D7"/>
<dbReference type="EC" id="6.3.5.2" evidence="2"/>
<dbReference type="Pfam" id="PF00117">
    <property type="entry name" value="GATase"/>
    <property type="match status" value="1"/>
</dbReference>
<organism evidence="2 3">
    <name type="scientific">Demequina lutea</name>
    <dbReference type="NCBI Taxonomy" id="431489"/>
    <lineage>
        <taxon>Bacteria</taxon>
        <taxon>Bacillati</taxon>
        <taxon>Actinomycetota</taxon>
        <taxon>Actinomycetes</taxon>
        <taxon>Micrococcales</taxon>
        <taxon>Demequinaceae</taxon>
        <taxon>Demequina</taxon>
    </lineage>
</organism>
<feature type="domain" description="Glutamine amidotransferase" evidence="1">
    <location>
        <begin position="72"/>
        <end position="176"/>
    </location>
</feature>
<gene>
    <name evidence="2" type="ORF">BKA03_000804</name>
</gene>
<proteinExistence type="predicted"/>
<dbReference type="Gene3D" id="3.40.50.880">
    <property type="match status" value="1"/>
</dbReference>
<name>A0A7Y9Z9D7_9MICO</name>
<dbReference type="PROSITE" id="PS51273">
    <property type="entry name" value="GATASE_TYPE_1"/>
    <property type="match status" value="1"/>
</dbReference>
<sequence>MRCDVVRFVAFEDLGVWEDELTAKGFAVRYLDAGVDDLGPAALAELAVVLGAPIDADDDGRYPYLADVREVLASRAASDLPTLGICLGAQLMAMALGGGVERGQREIGWSPLTPTADAEGTPWEKLASAPVLHWHADAIVLPPGATSLASTPGTLHQAFFQGRQVGFQCHPEADPEAIERWLIGHTSDLKAWGIDVHDIRAQARTWGDDAVAASIRALRAWLETSGLLPEESGR</sequence>
<protein>
    <submittedName>
        <fullName evidence="2">GMP synthase (Glutamine-hydrolyzing)</fullName>
        <ecNumber evidence="2">6.3.5.2</ecNumber>
    </submittedName>
</protein>
<dbReference type="RefSeq" id="WP_083971335.1">
    <property type="nucleotide sequence ID" value="NZ_BBRC01000003.1"/>
</dbReference>
<dbReference type="Proteomes" id="UP000547973">
    <property type="component" value="Unassembled WGS sequence"/>
</dbReference>
<dbReference type="InterPro" id="IPR017926">
    <property type="entry name" value="GATASE"/>
</dbReference>
<reference evidence="2 3" key="1">
    <citation type="submission" date="2020-07" db="EMBL/GenBank/DDBJ databases">
        <title>Sequencing the genomes of 1000 actinobacteria strains.</title>
        <authorList>
            <person name="Klenk H.-P."/>
        </authorList>
    </citation>
    <scope>NUCLEOTIDE SEQUENCE [LARGE SCALE GENOMIC DNA]</scope>
    <source>
        <strain evidence="2 3">DSM 19970</strain>
    </source>
</reference>
<dbReference type="PANTHER" id="PTHR42695:SF5">
    <property type="entry name" value="GLUTAMINE AMIDOTRANSFERASE YLR126C-RELATED"/>
    <property type="match status" value="1"/>
</dbReference>
<keyword evidence="3" id="KW-1185">Reference proteome</keyword>
<comment type="caution">
    <text evidence="2">The sequence shown here is derived from an EMBL/GenBank/DDBJ whole genome shotgun (WGS) entry which is preliminary data.</text>
</comment>
<dbReference type="EMBL" id="JACBZO010000001">
    <property type="protein sequence ID" value="NYI40685.1"/>
    <property type="molecule type" value="Genomic_DNA"/>
</dbReference>
<dbReference type="CDD" id="cd01741">
    <property type="entry name" value="GATase1_1"/>
    <property type="match status" value="1"/>
</dbReference>
<evidence type="ECO:0000313" key="3">
    <source>
        <dbReference type="Proteomes" id="UP000547973"/>
    </source>
</evidence>
<dbReference type="GO" id="GO:0003922">
    <property type="term" value="F:GMP synthase (glutamine-hydrolyzing) activity"/>
    <property type="evidence" value="ECO:0007669"/>
    <property type="project" value="UniProtKB-EC"/>
</dbReference>
<accession>A0A7Y9Z9D7</accession>
<evidence type="ECO:0000313" key="2">
    <source>
        <dbReference type="EMBL" id="NYI40685.1"/>
    </source>
</evidence>
<dbReference type="SUPFAM" id="SSF52317">
    <property type="entry name" value="Class I glutamine amidotransferase-like"/>
    <property type="match status" value="1"/>
</dbReference>
<evidence type="ECO:0000259" key="1">
    <source>
        <dbReference type="Pfam" id="PF00117"/>
    </source>
</evidence>
<dbReference type="PANTHER" id="PTHR42695">
    <property type="entry name" value="GLUTAMINE AMIDOTRANSFERASE YLR126C-RELATED"/>
    <property type="match status" value="1"/>
</dbReference>